<dbReference type="PROSITE" id="PS50178">
    <property type="entry name" value="ZF_FYVE"/>
    <property type="match status" value="1"/>
</dbReference>
<dbReference type="InterPro" id="IPR013083">
    <property type="entry name" value="Znf_RING/FYVE/PHD"/>
</dbReference>
<feature type="repeat" description="WD" evidence="9">
    <location>
        <begin position="210"/>
        <end position="243"/>
    </location>
</feature>
<dbReference type="InterPro" id="IPR017455">
    <property type="entry name" value="Znf_FYVE-rel"/>
</dbReference>
<dbReference type="InterPro" id="IPR019775">
    <property type="entry name" value="WD40_repeat_CS"/>
</dbReference>
<evidence type="ECO:0000256" key="9">
    <source>
        <dbReference type="PROSITE-ProRule" id="PRU00221"/>
    </source>
</evidence>
<dbReference type="InterPro" id="IPR042234">
    <property type="entry name" value="WDFY1/WDFY2"/>
</dbReference>
<feature type="repeat" description="WD" evidence="9">
    <location>
        <begin position="253"/>
        <end position="294"/>
    </location>
</feature>
<gene>
    <name evidence="11" type="ORF">PV328_005636</name>
</gene>
<dbReference type="SMART" id="SM00320">
    <property type="entry name" value="WD40"/>
    <property type="match status" value="5"/>
</dbReference>
<dbReference type="PRINTS" id="PR00320">
    <property type="entry name" value="GPROTEINBRPT"/>
</dbReference>
<dbReference type="SUPFAM" id="SSF50978">
    <property type="entry name" value="WD40 repeat-like"/>
    <property type="match status" value="1"/>
</dbReference>
<dbReference type="PROSITE" id="PS50082">
    <property type="entry name" value="WD_REPEATS_2"/>
    <property type="match status" value="3"/>
</dbReference>
<dbReference type="CDD" id="cd15718">
    <property type="entry name" value="FYVE_WDFY1_like"/>
    <property type="match status" value="1"/>
</dbReference>
<evidence type="ECO:0000313" key="12">
    <source>
        <dbReference type="Proteomes" id="UP001168990"/>
    </source>
</evidence>
<dbReference type="SUPFAM" id="SSF57903">
    <property type="entry name" value="FYVE/PHD zinc finger"/>
    <property type="match status" value="1"/>
</dbReference>
<sequence>MAAEIKPAPGATNDKFSSNRKPILLSKLEGCNDDVNAAIIIPKEDGVISICDDRTVRVWLKRDSGQYWPSVCQSMAAGATAMHYHVLTRRLFVGLENGFIDEFLMEQDYNRMTAMREYAAHQARVTGVVFSDLHGWVLSVGRDKLFQLHCSESGRKLGSFGKTNYNYFTDSWYTSLQFDEQSKHAFVGDYGGEITMLKVESEKITVVAFLGAHNGSIRTLAWDAEKQLLFSGSFDQNIRVWDIGGRQGIAYELHGHRNKVTALCFAGDERLLLSGGEDGVIVCWNMANSRRETAPWEESDTCQDCGRPFIWNMRAMMDQRQLGLRQHHCRHCGRALCGRCTSQRLAIPAMGFEFEVRVCNPCHIQLKNANQTSMASFHDAKHSITSMDLDVSRRKLLTVGQDRVIKIWDISALLQ</sequence>
<name>A0AA39KST2_9HYME</name>
<dbReference type="PANTHER" id="PTHR46189:SF1">
    <property type="entry name" value="LD41958P"/>
    <property type="match status" value="1"/>
</dbReference>
<dbReference type="FunFam" id="3.30.40.10:FF:000105">
    <property type="entry name" value="WD repeat and FYVE domain-containing protein 2"/>
    <property type="match status" value="1"/>
</dbReference>
<dbReference type="InterPro" id="IPR015943">
    <property type="entry name" value="WD40/YVTN_repeat-like_dom_sf"/>
</dbReference>
<keyword evidence="7" id="KW-0862">Zinc</keyword>
<dbReference type="AlphaFoldDB" id="A0AA39KST2"/>
<dbReference type="SMART" id="SM00064">
    <property type="entry name" value="FYVE"/>
    <property type="match status" value="1"/>
</dbReference>
<dbReference type="Pfam" id="PF00400">
    <property type="entry name" value="WD40"/>
    <property type="match status" value="4"/>
</dbReference>
<evidence type="ECO:0000259" key="10">
    <source>
        <dbReference type="PROSITE" id="PS50178"/>
    </source>
</evidence>
<dbReference type="PROSITE" id="PS50294">
    <property type="entry name" value="WD_REPEATS_REGION"/>
    <property type="match status" value="3"/>
</dbReference>
<feature type="repeat" description="WD" evidence="9">
    <location>
        <begin position="377"/>
        <end position="415"/>
    </location>
</feature>
<dbReference type="InterPro" id="IPR020472">
    <property type="entry name" value="WD40_PAC1"/>
</dbReference>
<evidence type="ECO:0000256" key="3">
    <source>
        <dbReference type="ARBA" id="ARBA00022723"/>
    </source>
</evidence>
<dbReference type="PANTHER" id="PTHR46189">
    <property type="entry name" value="LD41958P"/>
    <property type="match status" value="1"/>
</dbReference>
<proteinExistence type="predicted"/>
<keyword evidence="3" id="KW-0479">Metal-binding</keyword>
<dbReference type="Pfam" id="PF01363">
    <property type="entry name" value="FYVE"/>
    <property type="match status" value="1"/>
</dbReference>
<dbReference type="InterPro" id="IPR000306">
    <property type="entry name" value="Znf_FYVE"/>
</dbReference>
<evidence type="ECO:0000256" key="1">
    <source>
        <dbReference type="ARBA" id="ARBA00004412"/>
    </source>
</evidence>
<evidence type="ECO:0000256" key="8">
    <source>
        <dbReference type="PROSITE-ProRule" id="PRU00091"/>
    </source>
</evidence>
<reference evidence="11" key="2">
    <citation type="submission" date="2023-03" db="EMBL/GenBank/DDBJ databases">
        <authorList>
            <person name="Inwood S.N."/>
            <person name="Skelly J.G."/>
            <person name="Guhlin J."/>
            <person name="Harrop T.W.R."/>
            <person name="Goldson S.G."/>
            <person name="Dearden P.K."/>
        </authorList>
    </citation>
    <scope>NUCLEOTIDE SEQUENCE</scope>
    <source>
        <strain evidence="11">Irish</strain>
        <tissue evidence="11">Whole body</tissue>
    </source>
</reference>
<keyword evidence="4" id="KW-0677">Repeat</keyword>
<comment type="caution">
    <text evidence="11">The sequence shown here is derived from an EMBL/GenBank/DDBJ whole genome shotgun (WGS) entry which is preliminary data.</text>
</comment>
<accession>A0AA39KST2</accession>
<evidence type="ECO:0000256" key="7">
    <source>
        <dbReference type="ARBA" id="ARBA00022833"/>
    </source>
</evidence>
<reference evidence="11" key="1">
    <citation type="journal article" date="2023" name="bioRxiv">
        <title>Scaffold-level genome assemblies of two parasitoid biocontrol wasps reveal the parthenogenesis mechanism and an associated novel virus.</title>
        <authorList>
            <person name="Inwood S."/>
            <person name="Skelly J."/>
            <person name="Guhlin J."/>
            <person name="Harrop T."/>
            <person name="Goldson S."/>
            <person name="Dearden P."/>
        </authorList>
    </citation>
    <scope>NUCLEOTIDE SEQUENCE</scope>
    <source>
        <strain evidence="11">Irish</strain>
        <tissue evidence="11">Whole body</tissue>
    </source>
</reference>
<dbReference type="Gene3D" id="2.130.10.10">
    <property type="entry name" value="YVTN repeat-like/Quinoprotein amine dehydrogenase"/>
    <property type="match status" value="2"/>
</dbReference>
<comment type="subcellular location">
    <subcellularLocation>
        <location evidence="1">Early endosome</location>
    </subcellularLocation>
</comment>
<dbReference type="Gene3D" id="3.30.40.10">
    <property type="entry name" value="Zinc/RING finger domain, C3HC4 (zinc finger)"/>
    <property type="match status" value="1"/>
</dbReference>
<dbReference type="GO" id="GO:0005769">
    <property type="term" value="C:early endosome"/>
    <property type="evidence" value="ECO:0007669"/>
    <property type="project" value="UniProtKB-SubCell"/>
</dbReference>
<evidence type="ECO:0000313" key="11">
    <source>
        <dbReference type="EMBL" id="KAK0172301.1"/>
    </source>
</evidence>
<evidence type="ECO:0000256" key="5">
    <source>
        <dbReference type="ARBA" id="ARBA00022753"/>
    </source>
</evidence>
<dbReference type="InterPro" id="IPR011011">
    <property type="entry name" value="Znf_FYVE_PHD"/>
</dbReference>
<keyword evidence="2 9" id="KW-0853">WD repeat</keyword>
<keyword evidence="6 8" id="KW-0863">Zinc-finger</keyword>
<protein>
    <recommendedName>
        <fullName evidence="10">FYVE-type domain-containing protein</fullName>
    </recommendedName>
</protein>
<dbReference type="PROSITE" id="PS00678">
    <property type="entry name" value="WD_REPEATS_1"/>
    <property type="match status" value="2"/>
</dbReference>
<evidence type="ECO:0000256" key="6">
    <source>
        <dbReference type="ARBA" id="ARBA00022771"/>
    </source>
</evidence>
<dbReference type="EMBL" id="JAQQBS010000002">
    <property type="protein sequence ID" value="KAK0172301.1"/>
    <property type="molecule type" value="Genomic_DNA"/>
</dbReference>
<feature type="domain" description="FYVE-type" evidence="10">
    <location>
        <begin position="296"/>
        <end position="367"/>
    </location>
</feature>
<keyword evidence="5" id="KW-0967">Endosome</keyword>
<dbReference type="InterPro" id="IPR001680">
    <property type="entry name" value="WD40_rpt"/>
</dbReference>
<evidence type="ECO:0000256" key="2">
    <source>
        <dbReference type="ARBA" id="ARBA00022574"/>
    </source>
</evidence>
<dbReference type="InterPro" id="IPR036322">
    <property type="entry name" value="WD40_repeat_dom_sf"/>
</dbReference>
<organism evidence="11 12">
    <name type="scientific">Microctonus aethiopoides</name>
    <dbReference type="NCBI Taxonomy" id="144406"/>
    <lineage>
        <taxon>Eukaryota</taxon>
        <taxon>Metazoa</taxon>
        <taxon>Ecdysozoa</taxon>
        <taxon>Arthropoda</taxon>
        <taxon>Hexapoda</taxon>
        <taxon>Insecta</taxon>
        <taxon>Pterygota</taxon>
        <taxon>Neoptera</taxon>
        <taxon>Endopterygota</taxon>
        <taxon>Hymenoptera</taxon>
        <taxon>Apocrita</taxon>
        <taxon>Ichneumonoidea</taxon>
        <taxon>Braconidae</taxon>
        <taxon>Euphorinae</taxon>
        <taxon>Microctonus</taxon>
    </lineage>
</organism>
<dbReference type="Proteomes" id="UP001168990">
    <property type="component" value="Unassembled WGS sequence"/>
</dbReference>
<evidence type="ECO:0000256" key="4">
    <source>
        <dbReference type="ARBA" id="ARBA00022737"/>
    </source>
</evidence>
<dbReference type="GO" id="GO:0008270">
    <property type="term" value="F:zinc ion binding"/>
    <property type="evidence" value="ECO:0007669"/>
    <property type="project" value="UniProtKB-KW"/>
</dbReference>
<keyword evidence="12" id="KW-1185">Reference proteome</keyword>